<dbReference type="InterPro" id="IPR036866">
    <property type="entry name" value="RibonucZ/Hydroxyglut_hydro"/>
</dbReference>
<dbReference type="SUPFAM" id="SSF56281">
    <property type="entry name" value="Metallo-hydrolase/oxidoreductase"/>
    <property type="match status" value="1"/>
</dbReference>
<dbReference type="PANTHER" id="PTHR42951">
    <property type="entry name" value="METALLO-BETA-LACTAMASE DOMAIN-CONTAINING"/>
    <property type="match status" value="1"/>
</dbReference>
<dbReference type="RefSeq" id="WP_151179171.1">
    <property type="nucleotide sequence ID" value="NZ_CP042906.1"/>
</dbReference>
<dbReference type="Gene3D" id="3.60.15.10">
    <property type="entry name" value="Ribonuclease Z/Hydroxyacylglutathione hydrolase-like"/>
    <property type="match status" value="1"/>
</dbReference>
<proteinExistence type="inferred from homology"/>
<evidence type="ECO:0000259" key="2">
    <source>
        <dbReference type="SMART" id="SM00849"/>
    </source>
</evidence>
<dbReference type="KEGG" id="htq:FRZ44_43910"/>
<organism evidence="3 4">
    <name type="scientific">Hypericibacter terrae</name>
    <dbReference type="NCBI Taxonomy" id="2602015"/>
    <lineage>
        <taxon>Bacteria</taxon>
        <taxon>Pseudomonadati</taxon>
        <taxon>Pseudomonadota</taxon>
        <taxon>Alphaproteobacteria</taxon>
        <taxon>Rhodospirillales</taxon>
        <taxon>Dongiaceae</taxon>
        <taxon>Hypericibacter</taxon>
    </lineage>
</organism>
<protein>
    <recommendedName>
        <fullName evidence="2">Metallo-beta-lactamase domain-containing protein</fullName>
    </recommendedName>
</protein>
<name>A0A5J6MP18_9PROT</name>
<reference evidence="3 4" key="1">
    <citation type="submission" date="2019-08" db="EMBL/GenBank/DDBJ databases">
        <title>Hyperibacter terrae gen. nov., sp. nov. and Hyperibacter viscosus sp. nov., two new members in the family Rhodospirillaceae isolated from the rhizosphere of Hypericum perforatum.</title>
        <authorList>
            <person name="Noviana Z."/>
        </authorList>
    </citation>
    <scope>NUCLEOTIDE SEQUENCE [LARGE SCALE GENOMIC DNA]</scope>
    <source>
        <strain evidence="3 4">R5913</strain>
    </source>
</reference>
<dbReference type="EMBL" id="CP042906">
    <property type="protein sequence ID" value="QEX19079.1"/>
    <property type="molecule type" value="Genomic_DNA"/>
</dbReference>
<dbReference type="Proteomes" id="UP000326202">
    <property type="component" value="Chromosome"/>
</dbReference>
<dbReference type="Pfam" id="PF00753">
    <property type="entry name" value="Lactamase_B"/>
    <property type="match status" value="1"/>
</dbReference>
<feature type="domain" description="Metallo-beta-lactamase" evidence="2">
    <location>
        <begin position="31"/>
        <end position="246"/>
    </location>
</feature>
<dbReference type="PANTHER" id="PTHR42951:SF4">
    <property type="entry name" value="ACYL-COENZYME A THIOESTERASE MBLAC2"/>
    <property type="match status" value="1"/>
</dbReference>
<dbReference type="InterPro" id="IPR050855">
    <property type="entry name" value="NDM-1-like"/>
</dbReference>
<dbReference type="OrthoDB" id="9802991at2"/>
<dbReference type="GO" id="GO:0017001">
    <property type="term" value="P:antibiotic catabolic process"/>
    <property type="evidence" value="ECO:0007669"/>
    <property type="project" value="UniProtKB-ARBA"/>
</dbReference>
<accession>A0A5J6MP18</accession>
<evidence type="ECO:0000256" key="1">
    <source>
        <dbReference type="ARBA" id="ARBA00005250"/>
    </source>
</evidence>
<comment type="similarity">
    <text evidence="1">Belongs to the metallo-beta-lactamase superfamily. Class-B beta-lactamase family.</text>
</comment>
<keyword evidence="4" id="KW-1185">Reference proteome</keyword>
<dbReference type="AlphaFoldDB" id="A0A5J6MP18"/>
<evidence type="ECO:0000313" key="3">
    <source>
        <dbReference type="EMBL" id="QEX19079.1"/>
    </source>
</evidence>
<evidence type="ECO:0000313" key="4">
    <source>
        <dbReference type="Proteomes" id="UP000326202"/>
    </source>
</evidence>
<dbReference type="SMART" id="SM00849">
    <property type="entry name" value="Lactamase_B"/>
    <property type="match status" value="1"/>
</dbReference>
<sequence length="348" mass="39572">MIFFWAETPDGWGIPGIHGPLAEDELDGYVQSGVYLIRGKGENLLIDSGNWTLPEHNNGMGEFLVDLLDKEKNALKYIFITHFHYDHVGNADMLKKRYGAEVVCHPLDRPIIEDPMIVTRRENITRLGTTPEALLEDFNLKPGESFGLSDPDIVRKYWNFPVEVDRAVEDGDILDVGGLKLEVVHLPGHCPGHIGLWNPNTRTLYPGDLMHYPTPLGPFPIGNAKDHSHSIQRCIDYAPELLLEGHGLSAYSKDSSLRRMKHMQMQQRDTQNRVLFVLRREKRPVTIPELLPEVMPVKTDLNYTVSTGIGERHCYAEACIQTHLLWLIEQGKAERIREEGKIKFVAKQ</sequence>
<gene>
    <name evidence="3" type="ORF">FRZ44_43910</name>
</gene>
<dbReference type="InterPro" id="IPR001279">
    <property type="entry name" value="Metallo-B-lactamas"/>
</dbReference>